<dbReference type="OMA" id="INWQQIQ"/>
<feature type="signal peptide" evidence="1">
    <location>
        <begin position="1"/>
        <end position="18"/>
    </location>
</feature>
<protein>
    <submittedName>
        <fullName evidence="3">Uncharacterized protein LOC113400359</fullName>
    </submittedName>
</protein>
<evidence type="ECO:0000313" key="3">
    <source>
        <dbReference type="RefSeq" id="XP_026495693.1"/>
    </source>
</evidence>
<gene>
    <name evidence="3" type="primary">LOC113400359</name>
</gene>
<dbReference type="OrthoDB" id="6612236at2759"/>
<dbReference type="AlphaFoldDB" id="A0A8B8IF55"/>
<dbReference type="Proteomes" id="UP001652626">
    <property type="component" value="Chromosome 17"/>
</dbReference>
<feature type="chain" id="PRO_5033984583" evidence="1">
    <location>
        <begin position="19"/>
        <end position="136"/>
    </location>
</feature>
<sequence length="136" mass="15179">MNTSHFIIFSALIVICGSQRSPYAGRRPIGFPVIEATTLASAQSDSLGNRFDTPENATTQRLPLEALGDRDLINRLGQFPQDKQPFWFINWQALEQQRQKPQSYPLRPSSFAANSAIPIQTVQTNQVSTETNQVST</sequence>
<dbReference type="GeneID" id="113400359"/>
<evidence type="ECO:0000256" key="1">
    <source>
        <dbReference type="SAM" id="SignalP"/>
    </source>
</evidence>
<name>A0A8B8IF55_VANTA</name>
<dbReference type="RefSeq" id="XP_026495693.1">
    <property type="nucleotide sequence ID" value="XM_026639908.2"/>
</dbReference>
<evidence type="ECO:0000313" key="2">
    <source>
        <dbReference type="Proteomes" id="UP001652626"/>
    </source>
</evidence>
<accession>A0A8B8IF55</accession>
<proteinExistence type="predicted"/>
<organism evidence="2 3">
    <name type="scientific">Vanessa tameamea</name>
    <name type="common">Kamehameha butterfly</name>
    <dbReference type="NCBI Taxonomy" id="334116"/>
    <lineage>
        <taxon>Eukaryota</taxon>
        <taxon>Metazoa</taxon>
        <taxon>Ecdysozoa</taxon>
        <taxon>Arthropoda</taxon>
        <taxon>Hexapoda</taxon>
        <taxon>Insecta</taxon>
        <taxon>Pterygota</taxon>
        <taxon>Neoptera</taxon>
        <taxon>Endopterygota</taxon>
        <taxon>Lepidoptera</taxon>
        <taxon>Glossata</taxon>
        <taxon>Ditrysia</taxon>
        <taxon>Papilionoidea</taxon>
        <taxon>Nymphalidae</taxon>
        <taxon>Nymphalinae</taxon>
        <taxon>Vanessa</taxon>
    </lineage>
</organism>
<reference evidence="3" key="1">
    <citation type="submission" date="2025-08" db="UniProtKB">
        <authorList>
            <consortium name="RefSeq"/>
        </authorList>
    </citation>
    <scope>IDENTIFICATION</scope>
    <source>
        <tissue evidence="3">Whole body</tissue>
    </source>
</reference>
<keyword evidence="2" id="KW-1185">Reference proteome</keyword>
<keyword evidence="1" id="KW-0732">Signal</keyword>